<reference evidence="10" key="1">
    <citation type="submission" date="2013-03" db="EMBL/GenBank/DDBJ databases">
        <title>The Genome Sequence of Anopheles epiroticus epiroticus2.</title>
        <authorList>
            <consortium name="The Broad Institute Genomics Platform"/>
            <person name="Neafsey D.E."/>
            <person name="Howell P."/>
            <person name="Walker B."/>
            <person name="Young S.K."/>
            <person name="Zeng Q."/>
            <person name="Gargeya S."/>
            <person name="Fitzgerald M."/>
            <person name="Haas B."/>
            <person name="Abouelleil A."/>
            <person name="Allen A.W."/>
            <person name="Alvarado L."/>
            <person name="Arachchi H.M."/>
            <person name="Berlin A.M."/>
            <person name="Chapman S.B."/>
            <person name="Gainer-Dewar J."/>
            <person name="Goldberg J."/>
            <person name="Griggs A."/>
            <person name="Gujja S."/>
            <person name="Hansen M."/>
            <person name="Howarth C."/>
            <person name="Imamovic A."/>
            <person name="Ireland A."/>
            <person name="Larimer J."/>
            <person name="McCowan C."/>
            <person name="Murphy C."/>
            <person name="Pearson M."/>
            <person name="Poon T.W."/>
            <person name="Priest M."/>
            <person name="Roberts A."/>
            <person name="Saif S."/>
            <person name="Shea T."/>
            <person name="Sisk P."/>
            <person name="Sykes S."/>
            <person name="Wortman J."/>
            <person name="Nusbaum C."/>
            <person name="Birren B."/>
        </authorList>
    </citation>
    <scope>NUCLEOTIDE SEQUENCE [LARGE SCALE GENOMIC DNA]</scope>
    <source>
        <strain evidence="10">Epiroticus2</strain>
    </source>
</reference>
<keyword evidence="10" id="KW-1185">Reference proteome</keyword>
<dbReference type="VEuPathDB" id="VectorBase:AEPI010951"/>
<evidence type="ECO:0000313" key="10">
    <source>
        <dbReference type="Proteomes" id="UP000075885"/>
    </source>
</evidence>
<evidence type="ECO:0000256" key="2">
    <source>
        <dbReference type="ARBA" id="ARBA00022622"/>
    </source>
</evidence>
<dbReference type="CDD" id="cd23592">
    <property type="entry name" value="TFP_LU_ECD_Crok"/>
    <property type="match status" value="1"/>
</dbReference>
<sequence>SALKCWRCSSDASTAAFCDDPFTQDIITEQQRRWSYVDCSYPPQVNYQFNQPNQQTRPVCKKMKQIINDRVVVSRSCAYEDVNTPPNSCLNAQTPSYIKTEFCETCITDGCNGAVQYGPAALMILNKTVLYYSCSAIKCWECRSDSDPKCADPFDNSTLSITDCKQVERKEHLPEAQATMCRKIRQKVNGEWRYFRSCAFMGEPGIEGDERFCLMRSGTYNIFMEYCTCNSKDGCNTGALHGPTAVVLQLSVSLAVLLSAMGLFRHM</sequence>
<evidence type="ECO:0000256" key="5">
    <source>
        <dbReference type="ARBA" id="ARBA00022989"/>
    </source>
</evidence>
<name>A0A182PVG4_9DIPT</name>
<keyword evidence="7" id="KW-0325">Glycoprotein</keyword>
<dbReference type="AlphaFoldDB" id="A0A182PVG4"/>
<keyword evidence="6" id="KW-0472">Membrane</keyword>
<evidence type="ECO:0000256" key="3">
    <source>
        <dbReference type="ARBA" id="ARBA00022692"/>
    </source>
</evidence>
<keyword evidence="4" id="KW-0732">Signal</keyword>
<dbReference type="PANTHER" id="PTHR33562">
    <property type="entry name" value="ATILLA, ISOFORM B-RELATED-RELATED"/>
    <property type="match status" value="1"/>
</dbReference>
<proteinExistence type="predicted"/>
<evidence type="ECO:0000256" key="6">
    <source>
        <dbReference type="ARBA" id="ARBA00023136"/>
    </source>
</evidence>
<dbReference type="CDD" id="cd23593">
    <property type="entry name" value="TFP_LU_ECD_Twit"/>
    <property type="match status" value="1"/>
</dbReference>
<dbReference type="Pfam" id="PF17064">
    <property type="entry name" value="QVR"/>
    <property type="match status" value="2"/>
</dbReference>
<dbReference type="InterPro" id="IPR031424">
    <property type="entry name" value="QVR-like"/>
</dbReference>
<keyword evidence="2" id="KW-0336">GPI-anchor</keyword>
<comment type="subcellular location">
    <subcellularLocation>
        <location evidence="1">Membrane</location>
        <topology evidence="1">Lipid-anchor</topology>
        <topology evidence="1">GPI-anchor</topology>
    </subcellularLocation>
</comment>
<reference evidence="9" key="2">
    <citation type="submission" date="2020-05" db="UniProtKB">
        <authorList>
            <consortium name="EnsemblMetazoa"/>
        </authorList>
    </citation>
    <scope>IDENTIFICATION</scope>
    <source>
        <strain evidence="9">Epiroticus2</strain>
    </source>
</reference>
<dbReference type="PANTHER" id="PTHR33562:SF2">
    <property type="entry name" value="PROTEIN QUIVER"/>
    <property type="match status" value="1"/>
</dbReference>
<keyword evidence="5" id="KW-1133">Transmembrane helix</keyword>
<evidence type="ECO:0000313" key="9">
    <source>
        <dbReference type="EnsemblMetazoa" id="AEPI010951-PA"/>
    </source>
</evidence>
<keyword evidence="3" id="KW-0812">Transmembrane</keyword>
<dbReference type="GO" id="GO:0098552">
    <property type="term" value="C:side of membrane"/>
    <property type="evidence" value="ECO:0007669"/>
    <property type="project" value="UniProtKB-KW"/>
</dbReference>
<protein>
    <submittedName>
        <fullName evidence="9">Protein quiver</fullName>
    </submittedName>
</protein>
<evidence type="ECO:0000256" key="7">
    <source>
        <dbReference type="ARBA" id="ARBA00023180"/>
    </source>
</evidence>
<evidence type="ECO:0000256" key="1">
    <source>
        <dbReference type="ARBA" id="ARBA00004589"/>
    </source>
</evidence>
<organism evidence="9 10">
    <name type="scientific">Anopheles epiroticus</name>
    <dbReference type="NCBI Taxonomy" id="199890"/>
    <lineage>
        <taxon>Eukaryota</taxon>
        <taxon>Metazoa</taxon>
        <taxon>Ecdysozoa</taxon>
        <taxon>Arthropoda</taxon>
        <taxon>Hexapoda</taxon>
        <taxon>Insecta</taxon>
        <taxon>Pterygota</taxon>
        <taxon>Neoptera</taxon>
        <taxon>Endopterygota</taxon>
        <taxon>Diptera</taxon>
        <taxon>Nematocera</taxon>
        <taxon>Culicoidea</taxon>
        <taxon>Culicidae</taxon>
        <taxon>Anophelinae</taxon>
        <taxon>Anopheles</taxon>
    </lineage>
</organism>
<evidence type="ECO:0000256" key="8">
    <source>
        <dbReference type="ARBA" id="ARBA00023288"/>
    </source>
</evidence>
<dbReference type="GO" id="GO:0030431">
    <property type="term" value="P:sleep"/>
    <property type="evidence" value="ECO:0007669"/>
    <property type="project" value="InterPro"/>
</dbReference>
<evidence type="ECO:0000256" key="4">
    <source>
        <dbReference type="ARBA" id="ARBA00022729"/>
    </source>
</evidence>
<dbReference type="InterPro" id="IPR050975">
    <property type="entry name" value="Sleep_regulator"/>
</dbReference>
<dbReference type="EnsemblMetazoa" id="AEPI010951-RA">
    <property type="protein sequence ID" value="AEPI010951-PA"/>
    <property type="gene ID" value="AEPI010951"/>
</dbReference>
<dbReference type="Proteomes" id="UP000075885">
    <property type="component" value="Unassembled WGS sequence"/>
</dbReference>
<dbReference type="STRING" id="199890.A0A182PVG4"/>
<dbReference type="GO" id="GO:0032222">
    <property type="term" value="P:regulation of synaptic transmission, cholinergic"/>
    <property type="evidence" value="ECO:0007669"/>
    <property type="project" value="InterPro"/>
</dbReference>
<keyword evidence="8" id="KW-0449">Lipoprotein</keyword>
<accession>A0A182PVG4</accession>